<dbReference type="Gramene" id="TraesCS7B02G066400.1">
    <property type="protein sequence ID" value="TraesCS7B02G066400.1"/>
    <property type="gene ID" value="TraesCS7B02G066400"/>
</dbReference>
<dbReference type="Gramene" id="TraesCLE_scaffold_016724_01G000400.1">
    <property type="protein sequence ID" value="TraesCLE_scaffold_016724_01G000400.1"/>
    <property type="gene ID" value="TraesCLE_scaffold_016724_01G000400"/>
</dbReference>
<dbReference type="OrthoDB" id="1045822at2759"/>
<dbReference type="Gramene" id="TraesJUL7B03G04107110.1">
    <property type="protein sequence ID" value="TraesJUL7B03G04107110.1"/>
    <property type="gene ID" value="TraesJUL7B03G04107110"/>
</dbReference>
<dbReference type="Gramene" id="TraesWEE_scaffold_006778_01G000600.1">
    <property type="protein sequence ID" value="TraesWEE_scaffold_006778_01G000600.1"/>
    <property type="gene ID" value="TraesWEE_scaffold_006778_01G000600"/>
</dbReference>
<dbReference type="EnsemblPlants" id="TraesCS7B02G066400.1">
    <property type="protein sequence ID" value="TraesCS7B02G066400.1"/>
    <property type="gene ID" value="TraesCS7B02G066400"/>
</dbReference>
<reference evidence="1" key="2">
    <citation type="submission" date="2018-10" db="UniProtKB">
        <authorList>
            <consortium name="EnsemblPlants"/>
        </authorList>
    </citation>
    <scope>IDENTIFICATION</scope>
</reference>
<dbReference type="Pfam" id="PF04749">
    <property type="entry name" value="PLAC8"/>
    <property type="match status" value="1"/>
</dbReference>
<dbReference type="Gramene" id="TraesARI5B03G02946710.1">
    <property type="protein sequence ID" value="TraesARI5B03G02946710.1"/>
    <property type="gene ID" value="TraesARI5B03G02946710"/>
</dbReference>
<evidence type="ECO:0000313" key="2">
    <source>
        <dbReference type="Proteomes" id="UP000019116"/>
    </source>
</evidence>
<dbReference type="STRING" id="4565.A0A3B6SD68"/>
<organism evidence="1">
    <name type="scientific">Triticum aestivum</name>
    <name type="common">Wheat</name>
    <dbReference type="NCBI Taxonomy" id="4565"/>
    <lineage>
        <taxon>Eukaryota</taxon>
        <taxon>Viridiplantae</taxon>
        <taxon>Streptophyta</taxon>
        <taxon>Embryophyta</taxon>
        <taxon>Tracheophyta</taxon>
        <taxon>Spermatophyta</taxon>
        <taxon>Magnoliopsida</taxon>
        <taxon>Liliopsida</taxon>
        <taxon>Poales</taxon>
        <taxon>Poaceae</taxon>
        <taxon>BOP clade</taxon>
        <taxon>Pooideae</taxon>
        <taxon>Triticodae</taxon>
        <taxon>Triticeae</taxon>
        <taxon>Triticinae</taxon>
        <taxon>Triticum</taxon>
    </lineage>
</organism>
<dbReference type="Gramene" id="TraesRN7B0100169200.1">
    <property type="protein sequence ID" value="TraesRN7B0100169200.1"/>
    <property type="gene ID" value="TraesRN7B0100169200"/>
</dbReference>
<dbReference type="Gramene" id="TraesPARA_EIv1.0_2383160.1">
    <property type="protein sequence ID" value="TraesPARA_EIv1.0_2383160.1.CDS"/>
    <property type="gene ID" value="TraesPARA_EIv1.0_2383160"/>
</dbReference>
<reference evidence="1" key="1">
    <citation type="submission" date="2018-08" db="EMBL/GenBank/DDBJ databases">
        <authorList>
            <person name="Rossello M."/>
        </authorList>
    </citation>
    <scope>NUCLEOTIDE SEQUENCE [LARGE SCALE GENOMIC DNA]</scope>
    <source>
        <strain evidence="1">cv. Chinese Spring</strain>
    </source>
</reference>
<name>A0A3B6SD68_WHEAT</name>
<dbReference type="Gramene" id="TraesCAD_scaffold_009415_01G000600.1">
    <property type="protein sequence ID" value="TraesCAD_scaffold_009415_01G000600.1"/>
    <property type="gene ID" value="TraesCAD_scaffold_009415_01G000600"/>
</dbReference>
<dbReference type="Gramene" id="TraesCS7B03G0180100.1">
    <property type="protein sequence ID" value="TraesCS7B03G0180100.1.CDS"/>
    <property type="gene ID" value="TraesCS7B03G0180100"/>
</dbReference>
<dbReference type="Gramene" id="TraesROB_scaffold_020785_01G000400.1">
    <property type="protein sequence ID" value="TraesROB_scaffold_020785_01G000400.1"/>
    <property type="gene ID" value="TraesROB_scaffold_020785_01G000400"/>
</dbReference>
<protein>
    <submittedName>
        <fullName evidence="1">Uncharacterized protein</fullName>
    </submittedName>
</protein>
<dbReference type="NCBIfam" id="TIGR01571">
    <property type="entry name" value="A_thal_Cys_rich"/>
    <property type="match status" value="1"/>
</dbReference>
<sequence length="186" mass="20505">MSFGVDASQDLQLPASASGTDATTLSAQVDGHDARVVIKQSVAAVPVRQGWQTGLFDCEDDGCDAFCCSVWFPCVAFARVADIVDQGSEGRCVHFTCYLGAASLGLRWVYTGWYRRKLREQYGLQETPLPDRLTHLLCHRCALAQEYRELARRGFDVDQGWEGRPRPAVAPAATAVPRVQVPMTRL</sequence>
<gene>
    <name evidence="1" type="primary">LOC123157329</name>
</gene>
<dbReference type="InterPro" id="IPR006461">
    <property type="entry name" value="PLAC_motif_containing"/>
</dbReference>
<keyword evidence="2" id="KW-1185">Reference proteome</keyword>
<dbReference type="AlphaFoldDB" id="A0A3B6SD68"/>
<dbReference type="PANTHER" id="PTHR15907">
    <property type="entry name" value="DUF614 FAMILY PROTEIN-RELATED"/>
    <property type="match status" value="1"/>
</dbReference>
<dbReference type="Gramene" id="TraesSTA7B03G04064760.1">
    <property type="protein sequence ID" value="TraesSTA7B03G04064760.1"/>
    <property type="gene ID" value="TraesSTA7B03G04064760"/>
</dbReference>
<dbReference type="OMA" id="WFPCVAF"/>
<dbReference type="Gramene" id="TraesSYM5B03G02933170.1">
    <property type="protein sequence ID" value="TraesSYM5B03G02933170.1"/>
    <property type="gene ID" value="TraesSYM5B03G02933170"/>
</dbReference>
<proteinExistence type="predicted"/>
<evidence type="ECO:0000313" key="1">
    <source>
        <dbReference type="EnsemblPlants" id="TraesCS7B02G066400.1"/>
    </source>
</evidence>
<dbReference type="Proteomes" id="UP000019116">
    <property type="component" value="Chromosome 7B"/>
</dbReference>
<accession>A0A3B6SD68</accession>